<dbReference type="PANTHER" id="PTHR43236:SF1">
    <property type="entry name" value="BLL7220 PROTEIN"/>
    <property type="match status" value="1"/>
</dbReference>
<sequence length="363" mass="41573">MFVSNDFNPDWVSPPGDTIIDLMDEVGLSIEELSKQIGLPKSKGQSLIDGELTISEPLASRLETIFAVSQQFWLSRESAYRKHVVRQEELNNSWLESLPTRDMSKFGWIPKGLSGKKKLNGCLKFFGVDSVTEWFDEYKHRNLSVAFRKSNTLTTVHAAELAWLRRAELLSRQNRCFEWDRDALRSSLNDIRRLTLIPAPQDFLPKLKNILASCGVSLVILQTPNGCRASGATCFFEKDKATLIMSFRYLSDDHFWFTLFHEIGHLVLHDIGVLRLEGKGICEMSDKEELEANDFAREILIPNQYIPELRQFSVKNWKGIIRFARRIGVSRGIVLGQLQHMGAIPYSHLNRLKTKYNREQLGG</sequence>
<organism evidence="2 3">
    <name type="scientific">Vibrio astriarenae</name>
    <dbReference type="NCBI Taxonomy" id="1481923"/>
    <lineage>
        <taxon>Bacteria</taxon>
        <taxon>Pseudomonadati</taxon>
        <taxon>Pseudomonadota</taxon>
        <taxon>Gammaproteobacteria</taxon>
        <taxon>Vibrionales</taxon>
        <taxon>Vibrionaceae</taxon>
        <taxon>Vibrio</taxon>
    </lineage>
</organism>
<dbReference type="Proteomes" id="UP000464262">
    <property type="component" value="Chromosome 1"/>
</dbReference>
<gene>
    <name evidence="2" type="ORF">GT360_12440</name>
</gene>
<reference evidence="2 3" key="1">
    <citation type="submission" date="2020-01" db="EMBL/GenBank/DDBJ databases">
        <title>Whole genome and functional gene identification of agarase of Vibrio HN897.</title>
        <authorList>
            <person name="Liu Y."/>
            <person name="Zhao Z."/>
        </authorList>
    </citation>
    <scope>NUCLEOTIDE SEQUENCE [LARGE SCALE GENOMIC DNA]</scope>
    <source>
        <strain evidence="2 3">HN897</strain>
    </source>
</reference>
<dbReference type="Gene3D" id="1.10.260.40">
    <property type="entry name" value="lambda repressor-like DNA-binding domains"/>
    <property type="match status" value="1"/>
</dbReference>
<dbReference type="AlphaFoldDB" id="A0A7Z2T4Z4"/>
<accession>A0A7Z2T4Z4</accession>
<name>A0A7Z2T4Z4_9VIBR</name>
<proteinExistence type="predicted"/>
<dbReference type="SUPFAM" id="SSF47413">
    <property type="entry name" value="lambda repressor-like DNA-binding domains"/>
    <property type="match status" value="1"/>
</dbReference>
<evidence type="ECO:0000313" key="3">
    <source>
        <dbReference type="Proteomes" id="UP000464262"/>
    </source>
</evidence>
<dbReference type="KEGG" id="vas:GT360_12440"/>
<dbReference type="EMBL" id="CP047475">
    <property type="protein sequence ID" value="QIA64267.1"/>
    <property type="molecule type" value="Genomic_DNA"/>
</dbReference>
<dbReference type="InterPro" id="IPR010359">
    <property type="entry name" value="IrrE_HExxH"/>
</dbReference>
<dbReference type="GO" id="GO:0003677">
    <property type="term" value="F:DNA binding"/>
    <property type="evidence" value="ECO:0007669"/>
    <property type="project" value="InterPro"/>
</dbReference>
<dbReference type="RefSeq" id="WP_164649176.1">
    <property type="nucleotide sequence ID" value="NZ_CP047475.1"/>
</dbReference>
<keyword evidence="3" id="KW-1185">Reference proteome</keyword>
<dbReference type="Pfam" id="PF06114">
    <property type="entry name" value="Peptidase_M78"/>
    <property type="match status" value="1"/>
</dbReference>
<dbReference type="Gene3D" id="1.10.10.2910">
    <property type="match status" value="1"/>
</dbReference>
<feature type="domain" description="IrrE N-terminal-like" evidence="1">
    <location>
        <begin position="249"/>
        <end position="334"/>
    </location>
</feature>
<evidence type="ECO:0000313" key="2">
    <source>
        <dbReference type="EMBL" id="QIA64267.1"/>
    </source>
</evidence>
<dbReference type="InterPro" id="IPR010982">
    <property type="entry name" value="Lambda_DNA-bd_dom_sf"/>
</dbReference>
<dbReference type="InterPro" id="IPR052345">
    <property type="entry name" value="Rad_response_metalloprotease"/>
</dbReference>
<dbReference type="PANTHER" id="PTHR43236">
    <property type="entry name" value="ANTITOXIN HIGA1"/>
    <property type="match status" value="1"/>
</dbReference>
<protein>
    <submittedName>
        <fullName evidence="2">ImmA/IrrE family metallo-endopeptidase</fullName>
    </submittedName>
</protein>
<evidence type="ECO:0000259" key="1">
    <source>
        <dbReference type="Pfam" id="PF06114"/>
    </source>
</evidence>